<keyword evidence="5" id="KW-0175">Coiled coil</keyword>
<evidence type="ECO:0000256" key="3">
    <source>
        <dbReference type="ARBA" id="ARBA00023125"/>
    </source>
</evidence>
<keyword evidence="8" id="KW-1185">Reference proteome</keyword>
<dbReference type="Pfam" id="PF03466">
    <property type="entry name" value="LysR_substrate"/>
    <property type="match status" value="1"/>
</dbReference>
<proteinExistence type="inferred from homology"/>
<dbReference type="Pfam" id="PF00126">
    <property type="entry name" value="HTH_1"/>
    <property type="match status" value="1"/>
</dbReference>
<comment type="similarity">
    <text evidence="1">Belongs to the LysR transcriptional regulatory family.</text>
</comment>
<evidence type="ECO:0000256" key="1">
    <source>
        <dbReference type="ARBA" id="ARBA00009437"/>
    </source>
</evidence>
<gene>
    <name evidence="7" type="ORF">AACH11_08050</name>
</gene>
<keyword evidence="3" id="KW-0238">DNA-binding</keyword>
<evidence type="ECO:0000256" key="5">
    <source>
        <dbReference type="SAM" id="Coils"/>
    </source>
</evidence>
<dbReference type="Gene3D" id="1.10.10.10">
    <property type="entry name" value="Winged helix-like DNA-binding domain superfamily/Winged helix DNA-binding domain"/>
    <property type="match status" value="1"/>
</dbReference>
<dbReference type="CDD" id="cd08423">
    <property type="entry name" value="PBP2_LTTR_like_6"/>
    <property type="match status" value="1"/>
</dbReference>
<evidence type="ECO:0000256" key="4">
    <source>
        <dbReference type="ARBA" id="ARBA00023163"/>
    </source>
</evidence>
<evidence type="ECO:0000313" key="7">
    <source>
        <dbReference type="EMBL" id="MEK8025911.1"/>
    </source>
</evidence>
<feature type="domain" description="HTH lysR-type" evidence="6">
    <location>
        <begin position="1"/>
        <end position="58"/>
    </location>
</feature>
<dbReference type="InterPro" id="IPR036388">
    <property type="entry name" value="WH-like_DNA-bd_sf"/>
</dbReference>
<dbReference type="InterPro" id="IPR036390">
    <property type="entry name" value="WH_DNA-bd_sf"/>
</dbReference>
<organism evidence="7 8">
    <name type="scientific">Pseudaquabacterium rugosum</name>
    <dbReference type="NCBI Taxonomy" id="2984194"/>
    <lineage>
        <taxon>Bacteria</taxon>
        <taxon>Pseudomonadati</taxon>
        <taxon>Pseudomonadota</taxon>
        <taxon>Betaproteobacteria</taxon>
        <taxon>Burkholderiales</taxon>
        <taxon>Sphaerotilaceae</taxon>
        <taxon>Pseudaquabacterium</taxon>
    </lineage>
</organism>
<feature type="coiled-coil region" evidence="5">
    <location>
        <begin position="68"/>
        <end position="95"/>
    </location>
</feature>
<sequence>MDLNRLKALRELAQRGTMAAAAEALCITPSAVSQQIAQLEAEMDQPLTERQGRGVRLTPAGLALVAHTERILVVLDQARSELAQLRREIAGELRIAAFPSFAAAVLPTVVQTLRSAWPRLQIVLEEMEPPEGLAALGSWRADVAVVDDLSVALASGPHGRDGPGGPALLGHQALTTDTLHVLLPAGHALAGRPALGIADLADEDWALDSTSSAWGDFIAQLCRRAGYTPRLRARCRGFEMVSALVAAGTAVSIVPGLRLARPVAGTCSVPLAPAAQRQISVAFRQGERGHPAVQVVVQALVDASAQLRAAGA</sequence>
<evidence type="ECO:0000256" key="2">
    <source>
        <dbReference type="ARBA" id="ARBA00023015"/>
    </source>
</evidence>
<evidence type="ECO:0000259" key="6">
    <source>
        <dbReference type="PROSITE" id="PS50931"/>
    </source>
</evidence>
<dbReference type="Proteomes" id="UP001368500">
    <property type="component" value="Unassembled WGS sequence"/>
</dbReference>
<evidence type="ECO:0000313" key="8">
    <source>
        <dbReference type="Proteomes" id="UP001368500"/>
    </source>
</evidence>
<comment type="caution">
    <text evidence="7">The sequence shown here is derived from an EMBL/GenBank/DDBJ whole genome shotgun (WGS) entry which is preliminary data.</text>
</comment>
<keyword evidence="2" id="KW-0805">Transcription regulation</keyword>
<dbReference type="RefSeq" id="WP_341373696.1">
    <property type="nucleotide sequence ID" value="NZ_JBBUTF010000006.1"/>
</dbReference>
<dbReference type="Gene3D" id="3.40.190.10">
    <property type="entry name" value="Periplasmic binding protein-like II"/>
    <property type="match status" value="2"/>
</dbReference>
<keyword evidence="4" id="KW-0804">Transcription</keyword>
<dbReference type="SUPFAM" id="SSF53850">
    <property type="entry name" value="Periplasmic binding protein-like II"/>
    <property type="match status" value="1"/>
</dbReference>
<dbReference type="PROSITE" id="PS50931">
    <property type="entry name" value="HTH_LYSR"/>
    <property type="match status" value="1"/>
</dbReference>
<accession>A0ABU9B862</accession>
<name>A0ABU9B862_9BURK</name>
<dbReference type="InterPro" id="IPR000847">
    <property type="entry name" value="LysR_HTH_N"/>
</dbReference>
<protein>
    <submittedName>
        <fullName evidence="7">LysR family transcriptional regulator</fullName>
    </submittedName>
</protein>
<dbReference type="PANTHER" id="PTHR30346:SF29">
    <property type="entry name" value="LYSR SUBSTRATE-BINDING"/>
    <property type="match status" value="1"/>
</dbReference>
<dbReference type="SUPFAM" id="SSF46785">
    <property type="entry name" value="Winged helix' DNA-binding domain"/>
    <property type="match status" value="1"/>
</dbReference>
<dbReference type="PANTHER" id="PTHR30346">
    <property type="entry name" value="TRANSCRIPTIONAL DUAL REGULATOR HCAR-RELATED"/>
    <property type="match status" value="1"/>
</dbReference>
<reference evidence="7 8" key="1">
    <citation type="submission" date="2024-04" db="EMBL/GenBank/DDBJ databases">
        <title>Novel species of the genus Ideonella isolated from streams.</title>
        <authorList>
            <person name="Lu H."/>
        </authorList>
    </citation>
    <scope>NUCLEOTIDE SEQUENCE [LARGE SCALE GENOMIC DNA]</scope>
    <source>
        <strain evidence="7 8">BYS139W</strain>
    </source>
</reference>
<dbReference type="EMBL" id="JBBUTF010000006">
    <property type="protein sequence ID" value="MEK8025911.1"/>
    <property type="molecule type" value="Genomic_DNA"/>
</dbReference>
<dbReference type="InterPro" id="IPR005119">
    <property type="entry name" value="LysR_subst-bd"/>
</dbReference>